<gene>
    <name evidence="5" type="ORF">L0661_12220</name>
</gene>
<dbReference type="NCBIfam" id="TIGR01451">
    <property type="entry name" value="B_ant_repeat"/>
    <property type="match status" value="1"/>
</dbReference>
<dbReference type="InterPro" id="IPR047589">
    <property type="entry name" value="DUF11_rpt"/>
</dbReference>
<organism evidence="5 6">
    <name type="scientific">Dyadobacter chenhuakuii</name>
    <dbReference type="NCBI Taxonomy" id="2909339"/>
    <lineage>
        <taxon>Bacteria</taxon>
        <taxon>Pseudomonadati</taxon>
        <taxon>Bacteroidota</taxon>
        <taxon>Cytophagia</taxon>
        <taxon>Cytophagales</taxon>
        <taxon>Spirosomataceae</taxon>
        <taxon>Dyadobacter</taxon>
    </lineage>
</organism>
<dbReference type="Gene3D" id="2.60.40.10">
    <property type="entry name" value="Immunoglobulins"/>
    <property type="match status" value="1"/>
</dbReference>
<dbReference type="NCBIfam" id="TIGR04183">
    <property type="entry name" value="Por_Secre_tail"/>
    <property type="match status" value="1"/>
</dbReference>
<dbReference type="PROSITE" id="PS50835">
    <property type="entry name" value="IG_LIKE"/>
    <property type="match status" value="1"/>
</dbReference>
<proteinExistence type="predicted"/>
<dbReference type="SUPFAM" id="SSF49401">
    <property type="entry name" value="Bacterial adhesins"/>
    <property type="match status" value="1"/>
</dbReference>
<dbReference type="PROSITE" id="PS50825">
    <property type="entry name" value="HYR"/>
    <property type="match status" value="1"/>
</dbReference>
<feature type="domain" description="Ig-like" evidence="4">
    <location>
        <begin position="1116"/>
        <end position="1206"/>
    </location>
</feature>
<evidence type="ECO:0000256" key="1">
    <source>
        <dbReference type="ARBA" id="ARBA00022737"/>
    </source>
</evidence>
<name>A0A9X1QC27_9BACT</name>
<comment type="caution">
    <text evidence="5">The sequence shown here is derived from an EMBL/GenBank/DDBJ whole genome shotgun (WGS) entry which is preliminary data.</text>
</comment>
<dbReference type="InterPro" id="IPR006626">
    <property type="entry name" value="PbH1"/>
</dbReference>
<evidence type="ECO:0000313" key="6">
    <source>
        <dbReference type="Proteomes" id="UP001139411"/>
    </source>
</evidence>
<dbReference type="RefSeq" id="WP_235177992.1">
    <property type="nucleotide sequence ID" value="NZ_JAKFFV010000007.1"/>
</dbReference>
<feature type="region of interest" description="Disordered" evidence="2">
    <location>
        <begin position="929"/>
        <end position="955"/>
    </location>
</feature>
<evidence type="ECO:0000256" key="2">
    <source>
        <dbReference type="SAM" id="MobiDB-lite"/>
    </source>
</evidence>
<keyword evidence="1" id="KW-0677">Repeat</keyword>
<dbReference type="InterPro" id="IPR036179">
    <property type="entry name" value="Ig-like_dom_sf"/>
</dbReference>
<dbReference type="InterPro" id="IPR008966">
    <property type="entry name" value="Adhesion_dom_sf"/>
</dbReference>
<evidence type="ECO:0000313" key="5">
    <source>
        <dbReference type="EMBL" id="MCF2499078.1"/>
    </source>
</evidence>
<dbReference type="InterPro" id="IPR007110">
    <property type="entry name" value="Ig-like_dom"/>
</dbReference>
<dbReference type="Proteomes" id="UP001139411">
    <property type="component" value="Unassembled WGS sequence"/>
</dbReference>
<dbReference type="Pfam" id="PF17963">
    <property type="entry name" value="Big_9"/>
    <property type="match status" value="1"/>
</dbReference>
<feature type="domain" description="HYR" evidence="3">
    <location>
        <begin position="1027"/>
        <end position="1112"/>
    </location>
</feature>
<dbReference type="EMBL" id="JAKFFV010000007">
    <property type="protein sequence ID" value="MCF2499078.1"/>
    <property type="molecule type" value="Genomic_DNA"/>
</dbReference>
<dbReference type="InterPro" id="IPR013783">
    <property type="entry name" value="Ig-like_fold"/>
</dbReference>
<protein>
    <submittedName>
        <fullName evidence="5">Ig-like domain-containing protein</fullName>
    </submittedName>
</protein>
<dbReference type="SUPFAM" id="SSF48726">
    <property type="entry name" value="Immunoglobulin"/>
    <property type="match status" value="1"/>
</dbReference>
<dbReference type="InterPro" id="IPR026444">
    <property type="entry name" value="Secre_tail"/>
</dbReference>
<dbReference type="Gene3D" id="2.60.40.3440">
    <property type="match status" value="1"/>
</dbReference>
<feature type="compositionally biased region" description="Polar residues" evidence="2">
    <location>
        <begin position="937"/>
        <end position="955"/>
    </location>
</feature>
<reference evidence="5" key="1">
    <citation type="submission" date="2022-01" db="EMBL/GenBank/DDBJ databases">
        <title>Novel species in genus Dyadobacter.</title>
        <authorList>
            <person name="Ma C."/>
        </authorList>
    </citation>
    <scope>NUCLEOTIDE SEQUENCE</scope>
    <source>
        <strain evidence="5">CY357</strain>
    </source>
</reference>
<accession>A0A9X1QC27</accession>
<sequence>MKNLYFFLAGAAMLVSGLFINDSGQPPKSELQKAALVTSTPVGKSQSIVPFKRKKANKIMLFAPTISATNTYALTNDTGLPGASVGDELEYTVTITNSGTDASGVTFTDQIDANTTLVPGSLKVSPIAQNDVYNAIGNVGLDIPAGSGVLVNDSSPNGASISIVGSGEIATSQGGAVTLDYSTGAFSYLPAAGFTGNDTFTYTLQNGSGLTSTATVTIATTSAIWFVNSAASASGENGTLAKPFTSLAGFAAINDGAALHPQAGHSIFLYEGSYTGPVALLNQQKVIGQGAGASLLAISGYSTPSGNNLLPATGGNRPTLTSSGGANVITTAAANTIRGLNIGNSGGAKIAGSTAGLLTISEIALTGNGSALNLANVTLAADFSELSSNVGSGPVSPIDISSVGGNLKIGSGTISSSNVAAIDVAGSSLGLDVTLAAVSCSNAAKGIAVSGTTGTFQITGSGATAGSGGTIQNISARGIEFTNAAGVTLNNINLINANGSDSGGCGTSDNSGCNAAVYANVVNGFKLERIIITGTTNQHGINLRGVNNLTISNSSVQNAGNAATEGAIFATNTTGTASITNSTFANSTIANAPSGRVAYFGNTDSNLSLLTVDNSDFTDSPNNGGILMEGYGNSQMNLKITGGSQFLRCETQGIKMISNNNSQLVGDIQGAVVNNLALNGVTRLTSIGIDLQSTGTSSLKYNIIGNNFRCKNGTGINLKVSNNSTHEGTVDGNTVVSDGGGGSGIYFDTEGPTAKGIVKISNNTVSGILNDFGIGFSGYVTNSNTKSDLSIIGNTITTGPNAFNDIDVNFISSFSDNQGKLCTYIASNNVAAATGVALRLRPGAPGNQIILQGAGNTLQAVWSGNGNTPQNAFLLSGGSGTTSYNTGQTCAVPNVSALRIAAEETALRQGSPDADNVSDSIQSVTAISDTKPEANTDEPNQANEVQSNTRTAASTAGETVTVNGTGSGFSLPAGANVIVKFKVTVNNDIPVTTCEVTNQGSVSGNDFSTVLTDDPGAPGSSDPTITAIVSAPVISACPTNQVVDPDAGACTATLSLPASVAGCPAPTVVYSVSGSPITFPYIFPAGVTTVEVNASNGIGTDATCSFTVTVTPTPAPVISQDPQDQLICVGQDASFTVAATGVVTNYRWQKKPFGGAFADIDASTNPSANTATLALTNVPVTDNNSEYQCIVSNPCNSVTSAAATLTVNEITASTISGTATVDQGASAPVVTFGATGGTLPYTFTYKINDGTATTIATAGAAMTVGVTQSTASVGVFTYELVSVTDAQGCTLTPASAQTAVITVANSLTASISAGSSACVGAVSPQVTFTAVDGVGPFTFTYKINAGPDLQVTTTGANTTASVAVSTAAAGSFTYELINVSGAGDATTTVSGQSATVVVNETPTITLGPDAYSCSFNLNTYSVVFTATAGATVTTDKGTISGNSVIDIPSNETAVLTVTKDGCSSTLSVFRDCTLPVTLIDFSASRQENAVVLKWRTSEETNSEKFEIERSITGKNWETIATKKSGGESSVTLNYTFNDDRPNPGDNFYRLKMIDTDHTFAYSHIVFVGIEGTHLLEIYPNPVSDLLSIKTNSTIQISSVELHNVKGLQVHKSQIGTAKTVSVGNLPAGIYVLSIYYQNGKIDRQKVLISR</sequence>
<evidence type="ECO:0000259" key="3">
    <source>
        <dbReference type="PROSITE" id="PS50825"/>
    </source>
</evidence>
<dbReference type="InterPro" id="IPR003410">
    <property type="entry name" value="HYR_dom"/>
</dbReference>
<dbReference type="Pfam" id="PF18962">
    <property type="entry name" value="Por_Secre_tail"/>
    <property type="match status" value="1"/>
</dbReference>
<dbReference type="SMART" id="SM00710">
    <property type="entry name" value="PbH1"/>
    <property type="match status" value="10"/>
</dbReference>
<evidence type="ECO:0000259" key="4">
    <source>
        <dbReference type="PROSITE" id="PS50835"/>
    </source>
</evidence>